<evidence type="ECO:0000256" key="12">
    <source>
        <dbReference type="SAM" id="MobiDB-lite"/>
    </source>
</evidence>
<dbReference type="GO" id="GO:0035556">
    <property type="term" value="P:intracellular signal transduction"/>
    <property type="evidence" value="ECO:0007669"/>
    <property type="project" value="InterPro"/>
</dbReference>
<evidence type="ECO:0000256" key="5">
    <source>
        <dbReference type="ARBA" id="ARBA00022723"/>
    </source>
</evidence>
<evidence type="ECO:0000256" key="8">
    <source>
        <dbReference type="ARBA" id="ARBA00022842"/>
    </source>
</evidence>
<evidence type="ECO:0000256" key="9">
    <source>
        <dbReference type="ARBA" id="ARBA00022989"/>
    </source>
</evidence>
<dbReference type="CDD" id="cd07302">
    <property type="entry name" value="CHD"/>
    <property type="match status" value="1"/>
</dbReference>
<keyword evidence="4 13" id="KW-0812">Transmembrane</keyword>
<keyword evidence="10 13" id="KW-0472">Membrane</keyword>
<feature type="non-terminal residue" evidence="16">
    <location>
        <position position="1"/>
    </location>
</feature>
<dbReference type="EC" id="4.6.1.1" evidence="3"/>
<keyword evidence="9 13" id="KW-1133">Transmembrane helix</keyword>
<keyword evidence="6" id="KW-0547">Nucleotide-binding</keyword>
<dbReference type="FunFam" id="3.30.70.1230:FF:000008">
    <property type="entry name" value="Adenylate cyclase type 9"/>
    <property type="match status" value="1"/>
</dbReference>
<keyword evidence="5" id="KW-0479">Metal-binding</keyword>
<dbReference type="PANTHER" id="PTHR45627">
    <property type="entry name" value="ADENYLATE CYCLASE TYPE 1"/>
    <property type="match status" value="1"/>
</dbReference>
<dbReference type="GO" id="GO:0046872">
    <property type="term" value="F:metal ion binding"/>
    <property type="evidence" value="ECO:0007669"/>
    <property type="project" value="UniProtKB-KW"/>
</dbReference>
<feature type="domain" description="Guanylate cyclase" evidence="14">
    <location>
        <begin position="470"/>
        <end position="610"/>
    </location>
</feature>
<evidence type="ECO:0000256" key="3">
    <source>
        <dbReference type="ARBA" id="ARBA00012201"/>
    </source>
</evidence>
<dbReference type="GO" id="GO:0007189">
    <property type="term" value="P:adenylate cyclase-activating G protein-coupled receptor signaling pathway"/>
    <property type="evidence" value="ECO:0007669"/>
    <property type="project" value="TreeGrafter"/>
</dbReference>
<comment type="catalytic activity">
    <reaction evidence="1">
        <text>ATP = 3',5'-cyclic AMP + diphosphate</text>
        <dbReference type="Rhea" id="RHEA:15389"/>
        <dbReference type="ChEBI" id="CHEBI:30616"/>
        <dbReference type="ChEBI" id="CHEBI:33019"/>
        <dbReference type="ChEBI" id="CHEBI:58165"/>
        <dbReference type="EC" id="4.6.1.1"/>
    </reaction>
</comment>
<proteinExistence type="predicted"/>
<evidence type="ECO:0000256" key="11">
    <source>
        <dbReference type="ARBA" id="ARBA00023239"/>
    </source>
</evidence>
<feature type="transmembrane region" description="Helical" evidence="13">
    <location>
        <begin position="299"/>
        <end position="319"/>
    </location>
</feature>
<dbReference type="InParanoid" id="A0A1S3HIC8"/>
<dbReference type="AlphaFoldDB" id="A0A1S3HIC8"/>
<keyword evidence="15" id="KW-1185">Reference proteome</keyword>
<evidence type="ECO:0000256" key="6">
    <source>
        <dbReference type="ARBA" id="ARBA00022741"/>
    </source>
</evidence>
<evidence type="ECO:0000313" key="16">
    <source>
        <dbReference type="RefSeq" id="XP_013385870.1"/>
    </source>
</evidence>
<comment type="subcellular location">
    <subcellularLocation>
        <location evidence="2">Membrane</location>
        <topology evidence="2">Multi-pass membrane protein</topology>
    </subcellularLocation>
</comment>
<protein>
    <recommendedName>
        <fullName evidence="3">adenylate cyclase</fullName>
        <ecNumber evidence="3">4.6.1.1</ecNumber>
    </recommendedName>
</protein>
<feature type="transmembrane region" description="Helical" evidence="13">
    <location>
        <begin position="326"/>
        <end position="343"/>
    </location>
</feature>
<dbReference type="Proteomes" id="UP000085678">
    <property type="component" value="Unplaced"/>
</dbReference>
<reference evidence="16" key="1">
    <citation type="submission" date="2025-08" db="UniProtKB">
        <authorList>
            <consortium name="RefSeq"/>
        </authorList>
    </citation>
    <scope>IDENTIFICATION</scope>
    <source>
        <tissue evidence="16">Gonads</tissue>
    </source>
</reference>
<dbReference type="GO" id="GO:0005886">
    <property type="term" value="C:plasma membrane"/>
    <property type="evidence" value="ECO:0007669"/>
    <property type="project" value="TreeGrafter"/>
</dbReference>
<evidence type="ECO:0000256" key="7">
    <source>
        <dbReference type="ARBA" id="ARBA00022840"/>
    </source>
</evidence>
<evidence type="ECO:0000259" key="14">
    <source>
        <dbReference type="PROSITE" id="PS50125"/>
    </source>
</evidence>
<dbReference type="PANTHER" id="PTHR45627:SF8">
    <property type="entry name" value="ADENYLATE CYCLASE TYPE 9"/>
    <property type="match status" value="1"/>
</dbReference>
<organism evidence="15 16">
    <name type="scientific">Lingula anatina</name>
    <name type="common">Brachiopod</name>
    <name type="synonym">Lingula unguis</name>
    <dbReference type="NCBI Taxonomy" id="7574"/>
    <lineage>
        <taxon>Eukaryota</taxon>
        <taxon>Metazoa</taxon>
        <taxon>Spiralia</taxon>
        <taxon>Lophotrochozoa</taxon>
        <taxon>Brachiopoda</taxon>
        <taxon>Linguliformea</taxon>
        <taxon>Lingulata</taxon>
        <taxon>Lingulida</taxon>
        <taxon>Linguloidea</taxon>
        <taxon>Lingulidae</taxon>
        <taxon>Lingula</taxon>
    </lineage>
</organism>
<dbReference type="PROSITE" id="PS50125">
    <property type="entry name" value="GUANYLATE_CYCLASE_2"/>
    <property type="match status" value="1"/>
</dbReference>
<dbReference type="STRING" id="7574.A0A1S3HIC8"/>
<feature type="transmembrane region" description="Helical" evidence="13">
    <location>
        <begin position="193"/>
        <end position="217"/>
    </location>
</feature>
<feature type="transmembrane region" description="Helical" evidence="13">
    <location>
        <begin position="223"/>
        <end position="242"/>
    </location>
</feature>
<keyword evidence="8" id="KW-0460">Magnesium</keyword>
<evidence type="ECO:0000256" key="2">
    <source>
        <dbReference type="ARBA" id="ARBA00004141"/>
    </source>
</evidence>
<dbReference type="InterPro" id="IPR029787">
    <property type="entry name" value="Nucleotide_cyclase"/>
</dbReference>
<dbReference type="RefSeq" id="XP_013385870.1">
    <property type="nucleotide sequence ID" value="XM_013530416.1"/>
</dbReference>
<dbReference type="GeneID" id="106155533"/>
<evidence type="ECO:0000256" key="4">
    <source>
        <dbReference type="ARBA" id="ARBA00022692"/>
    </source>
</evidence>
<dbReference type="GO" id="GO:0004016">
    <property type="term" value="F:adenylate cyclase activity"/>
    <property type="evidence" value="ECO:0007669"/>
    <property type="project" value="UniProtKB-EC"/>
</dbReference>
<accession>A0A1S3HIC8</accession>
<feature type="transmembrane region" description="Helical" evidence="13">
    <location>
        <begin position="390"/>
        <end position="408"/>
    </location>
</feature>
<dbReference type="SUPFAM" id="SSF55073">
    <property type="entry name" value="Nucleotide cyclase"/>
    <property type="match status" value="1"/>
</dbReference>
<dbReference type="InterPro" id="IPR001054">
    <property type="entry name" value="A/G_cyclase"/>
</dbReference>
<name>A0A1S3HIC8_LINAN</name>
<dbReference type="OrthoDB" id="10035433at2759"/>
<dbReference type="GO" id="GO:0009190">
    <property type="term" value="P:cyclic nucleotide biosynthetic process"/>
    <property type="evidence" value="ECO:0007669"/>
    <property type="project" value="InterPro"/>
</dbReference>
<feature type="region of interest" description="Disordered" evidence="12">
    <location>
        <begin position="1"/>
        <end position="37"/>
    </location>
</feature>
<dbReference type="SMART" id="SM00044">
    <property type="entry name" value="CYCc"/>
    <property type="match status" value="1"/>
</dbReference>
<evidence type="ECO:0000256" key="1">
    <source>
        <dbReference type="ARBA" id="ARBA00001593"/>
    </source>
</evidence>
<dbReference type="KEGG" id="lak:106155533"/>
<sequence length="663" mass="75769">IKTYFIVGPKSKPATPNLNTSSEHSGSRSSISEDKHDADSIVVDGLNSPNLSEPRRPSLRTQILDSHNDTQAPNGVTPAFLLGRRQSGFFAISEMSLEEIAEEEKEGMEVDSTMVPINETLTKTRQLRQQTDKQLIHYIQEDTENNSDYFYKPPINQCTLTFKTAGLEKRYREHYLDDDNQQLKVKTFASPRFNAFIDMVISFIFLVAISICCFIVFGITMPWVTYFVVAMVFEVVMLIPYIKDVLIEAPARGCLERIRRCISLWYMRHVLGAVLTSLPAAAVYANFSCAQEEDQQKHAIFYCYLLLVALLHYCNFTMLSSWMKSILASLVGIVLLLLLGIGVCSESQYHNVYNVTSSSFNLTNNETIWQNYTAQIKLDSNVLFSGKHKLRFEIILDMALLLLLVWFLNREFEVSYRLGFHGDEEASADRSRMEIEKKHADWLLHNIIPEHISEQLKKTSKYSKNHKNVGVIFASIVNFHEFYDESYEGGRECLRVLNELVGNFEELLGDSRFKDVEKIKTIGHTLMVASGLNEQTRLQNRHPNAHLYTLLDYTIEMQHVVQQFNEGMLEFGFVLSIGFYCGEVTSGVIGTSKLLYDIWGDTVNIASRMYSTGMPGRIQLPEGTANMLEDKFEFEHRGTVFVKGKGDMRTCFLLHKREGAQWD</sequence>
<feature type="transmembrane region" description="Helical" evidence="13">
    <location>
        <begin position="263"/>
        <end position="287"/>
    </location>
</feature>
<feature type="compositionally biased region" description="Low complexity" evidence="12">
    <location>
        <begin position="21"/>
        <end position="30"/>
    </location>
</feature>
<evidence type="ECO:0000313" key="15">
    <source>
        <dbReference type="Proteomes" id="UP000085678"/>
    </source>
</evidence>
<dbReference type="Gene3D" id="3.30.70.1230">
    <property type="entry name" value="Nucleotide cyclase"/>
    <property type="match status" value="1"/>
</dbReference>
<keyword evidence="11" id="KW-0456">Lyase</keyword>
<gene>
    <name evidence="16" type="primary">LOC106155533</name>
</gene>
<keyword evidence="7" id="KW-0067">ATP-binding</keyword>
<evidence type="ECO:0000256" key="13">
    <source>
        <dbReference type="SAM" id="Phobius"/>
    </source>
</evidence>
<dbReference type="GO" id="GO:0005524">
    <property type="term" value="F:ATP binding"/>
    <property type="evidence" value="ECO:0007669"/>
    <property type="project" value="UniProtKB-KW"/>
</dbReference>
<evidence type="ECO:0000256" key="10">
    <source>
        <dbReference type="ARBA" id="ARBA00023136"/>
    </source>
</evidence>
<dbReference type="Pfam" id="PF00211">
    <property type="entry name" value="Guanylate_cyc"/>
    <property type="match status" value="1"/>
</dbReference>